<feature type="binding site" evidence="13 14">
    <location>
        <position position="86"/>
    </location>
    <ligand>
        <name>ATP</name>
        <dbReference type="ChEBI" id="CHEBI:30616"/>
    </ligand>
</feature>
<keyword evidence="8 13" id="KW-0547">Nucleotide-binding</keyword>
<feature type="active site" description="Pros-phosphohistidine intermediate" evidence="13 14">
    <location>
        <position position="116"/>
    </location>
</feature>
<evidence type="ECO:0000256" key="15">
    <source>
        <dbReference type="RuleBase" id="RU004011"/>
    </source>
</evidence>
<sequence length="134" mass="15270">MIERTFVAIKPDAVKRKLAGKIIQRFEDKGFEIVELRMLLLDDELLEQYYGEHKGKDFYNDLISFMKSGRIIAMVVEGNDAVKNVRTMVGATKPWEASMGTIRGDYGLSTPHNVIHASDSLESAKREINLFFKD</sequence>
<reference evidence="18" key="1">
    <citation type="submission" date="2021-03" db="EMBL/GenBank/DDBJ databases">
        <title>Genomic Encyclopedia of Type Strains, Phase IV (KMG-V): Genome sequencing to study the core and pangenomes of soil and plant-associated prokaryotes.</title>
        <authorList>
            <person name="Whitman W."/>
        </authorList>
    </citation>
    <scope>NUCLEOTIDE SEQUENCE</scope>
    <source>
        <strain evidence="18">C4</strain>
    </source>
</reference>
<dbReference type="GO" id="GO:0046872">
    <property type="term" value="F:metal ion binding"/>
    <property type="evidence" value="ECO:0007669"/>
    <property type="project" value="UniProtKB-KW"/>
</dbReference>
<keyword evidence="13" id="KW-0963">Cytoplasm</keyword>
<feature type="binding site" evidence="13 14">
    <location>
        <position position="58"/>
    </location>
    <ligand>
        <name>ATP</name>
        <dbReference type="ChEBI" id="CHEBI:30616"/>
    </ligand>
</feature>
<evidence type="ECO:0000256" key="2">
    <source>
        <dbReference type="ARBA" id="ARBA00008142"/>
    </source>
</evidence>
<dbReference type="GO" id="GO:0005737">
    <property type="term" value="C:cytoplasm"/>
    <property type="evidence" value="ECO:0007669"/>
    <property type="project" value="UniProtKB-SubCell"/>
</dbReference>
<keyword evidence="9 13" id="KW-0418">Kinase</keyword>
<proteinExistence type="inferred from homology"/>
<name>A0A8J7S321_METVO</name>
<dbReference type="SMART" id="SM00562">
    <property type="entry name" value="NDK"/>
    <property type="match status" value="1"/>
</dbReference>
<dbReference type="GO" id="GO:0004550">
    <property type="term" value="F:nucleoside diphosphate kinase activity"/>
    <property type="evidence" value="ECO:0007669"/>
    <property type="project" value="UniProtKB-UniRule"/>
</dbReference>
<protein>
    <recommendedName>
        <fullName evidence="4 13">Nucleoside diphosphate kinase</fullName>
        <shortName evidence="13">NDK</shortName>
        <shortName evidence="13">NDP kinase</shortName>
        <ecNumber evidence="3 13">2.7.4.6</ecNumber>
    </recommendedName>
    <alternativeName>
        <fullName evidence="13">Nucleoside-2-P kinase</fullName>
    </alternativeName>
</protein>
<dbReference type="EC" id="2.7.4.6" evidence="3 13"/>
<evidence type="ECO:0000256" key="5">
    <source>
        <dbReference type="ARBA" id="ARBA00022553"/>
    </source>
</evidence>
<evidence type="ECO:0000256" key="1">
    <source>
        <dbReference type="ARBA" id="ARBA00001946"/>
    </source>
</evidence>
<comment type="function">
    <text evidence="13">Major role in the synthesis of nucleoside triphosphates other than ATP. The ATP gamma phosphate is transferred to the NDP beta phosphate via a ping-pong mechanism, using a phosphorylated active-site intermediate.</text>
</comment>
<feature type="domain" description="Nucleoside diphosphate kinase-like" evidence="17">
    <location>
        <begin position="2"/>
        <end position="134"/>
    </location>
</feature>
<evidence type="ECO:0000256" key="4">
    <source>
        <dbReference type="ARBA" id="ARBA00017632"/>
    </source>
</evidence>
<evidence type="ECO:0000256" key="7">
    <source>
        <dbReference type="ARBA" id="ARBA00022723"/>
    </source>
</evidence>
<dbReference type="GO" id="GO:0006228">
    <property type="term" value="P:UTP biosynthetic process"/>
    <property type="evidence" value="ECO:0007669"/>
    <property type="project" value="UniProtKB-UniRule"/>
</dbReference>
<accession>A0A8J7S321</accession>
<evidence type="ECO:0000256" key="13">
    <source>
        <dbReference type="HAMAP-Rule" id="MF_00451"/>
    </source>
</evidence>
<dbReference type="InterPro" id="IPR036850">
    <property type="entry name" value="NDK-like_dom_sf"/>
</dbReference>
<feature type="binding site" evidence="13 14">
    <location>
        <position position="92"/>
    </location>
    <ligand>
        <name>ATP</name>
        <dbReference type="ChEBI" id="CHEBI:30616"/>
    </ligand>
</feature>
<evidence type="ECO:0000256" key="11">
    <source>
        <dbReference type="ARBA" id="ARBA00022842"/>
    </source>
</evidence>
<dbReference type="RefSeq" id="WP_209590004.1">
    <property type="nucleotide sequence ID" value="NZ_JAGGMU010000001.1"/>
</dbReference>
<comment type="similarity">
    <text evidence="2 13 14 15">Belongs to the NDK family.</text>
</comment>
<organism evidence="18 19">
    <name type="scientific">Methanococcus voltae</name>
    <dbReference type="NCBI Taxonomy" id="2188"/>
    <lineage>
        <taxon>Archaea</taxon>
        <taxon>Methanobacteriati</taxon>
        <taxon>Methanobacteriota</taxon>
        <taxon>Methanomada group</taxon>
        <taxon>Methanococci</taxon>
        <taxon>Methanococcales</taxon>
        <taxon>Methanococcaceae</taxon>
        <taxon>Methanococcus</taxon>
    </lineage>
</organism>
<dbReference type="InterPro" id="IPR034907">
    <property type="entry name" value="NDK-like_dom"/>
</dbReference>
<dbReference type="InterPro" id="IPR023005">
    <property type="entry name" value="Nucleoside_diP_kinase_AS"/>
</dbReference>
<comment type="subcellular location">
    <subcellularLocation>
        <location evidence="13">Cytoplasm</location>
    </subcellularLocation>
</comment>
<dbReference type="SUPFAM" id="SSF54919">
    <property type="entry name" value="Nucleoside diphosphate kinase, NDK"/>
    <property type="match status" value="1"/>
</dbReference>
<keyword evidence="10 13" id="KW-0067">ATP-binding</keyword>
<keyword evidence="5 13" id="KW-0597">Phosphoprotein</keyword>
<dbReference type="GO" id="GO:0006183">
    <property type="term" value="P:GTP biosynthetic process"/>
    <property type="evidence" value="ECO:0007669"/>
    <property type="project" value="UniProtKB-UniRule"/>
</dbReference>
<dbReference type="GO" id="GO:0005524">
    <property type="term" value="F:ATP binding"/>
    <property type="evidence" value="ECO:0007669"/>
    <property type="project" value="UniProtKB-UniRule"/>
</dbReference>
<evidence type="ECO:0000313" key="18">
    <source>
        <dbReference type="EMBL" id="MBP2200610.1"/>
    </source>
</evidence>
<dbReference type="EMBL" id="JAGGMV010000001">
    <property type="protein sequence ID" value="MBP2200610.1"/>
    <property type="molecule type" value="Genomic_DNA"/>
</dbReference>
<dbReference type="PANTHER" id="PTHR11349">
    <property type="entry name" value="NUCLEOSIDE DIPHOSPHATE KINASE"/>
    <property type="match status" value="1"/>
</dbReference>
<dbReference type="CDD" id="cd04413">
    <property type="entry name" value="NDPk_I"/>
    <property type="match status" value="1"/>
</dbReference>
<dbReference type="Gene3D" id="3.30.70.141">
    <property type="entry name" value="Nucleoside diphosphate kinase-like domain"/>
    <property type="match status" value="1"/>
</dbReference>
<dbReference type="FunFam" id="3.30.70.141:FF:000003">
    <property type="entry name" value="Nucleoside diphosphate kinase"/>
    <property type="match status" value="1"/>
</dbReference>
<evidence type="ECO:0000256" key="3">
    <source>
        <dbReference type="ARBA" id="ARBA00012966"/>
    </source>
</evidence>
<keyword evidence="6 13" id="KW-0808">Transferase</keyword>
<dbReference type="OrthoDB" id="6874at2157"/>
<dbReference type="HAMAP" id="MF_00451">
    <property type="entry name" value="NDP_kinase"/>
    <property type="match status" value="1"/>
</dbReference>
<evidence type="ECO:0000256" key="14">
    <source>
        <dbReference type="PROSITE-ProRule" id="PRU00706"/>
    </source>
</evidence>
<dbReference type="GO" id="GO:0006241">
    <property type="term" value="P:CTP biosynthetic process"/>
    <property type="evidence" value="ECO:0007669"/>
    <property type="project" value="UniProtKB-UniRule"/>
</dbReference>
<evidence type="ECO:0000259" key="17">
    <source>
        <dbReference type="SMART" id="SM00562"/>
    </source>
</evidence>
<dbReference type="InterPro" id="IPR001564">
    <property type="entry name" value="Nucleoside_diP_kinase"/>
</dbReference>
<keyword evidence="12 13" id="KW-0546">Nucleotide metabolism</keyword>
<dbReference type="PROSITE" id="PS51374">
    <property type="entry name" value="NDPK_LIKE"/>
    <property type="match status" value="1"/>
</dbReference>
<dbReference type="PRINTS" id="PR01243">
    <property type="entry name" value="NUCDPKINASE"/>
</dbReference>
<evidence type="ECO:0000256" key="6">
    <source>
        <dbReference type="ARBA" id="ARBA00022679"/>
    </source>
</evidence>
<dbReference type="PROSITE" id="PS00469">
    <property type="entry name" value="NDPK"/>
    <property type="match status" value="1"/>
</dbReference>
<feature type="binding site" evidence="13 14">
    <location>
        <position position="103"/>
    </location>
    <ligand>
        <name>ATP</name>
        <dbReference type="ChEBI" id="CHEBI:30616"/>
    </ligand>
</feature>
<dbReference type="NCBIfam" id="NF001908">
    <property type="entry name" value="PRK00668.1"/>
    <property type="match status" value="1"/>
</dbReference>
<keyword evidence="7 13" id="KW-0479">Metal-binding</keyword>
<keyword evidence="11 13" id="KW-0460">Magnesium</keyword>
<evidence type="ECO:0000313" key="19">
    <source>
        <dbReference type="Proteomes" id="UP000740329"/>
    </source>
</evidence>
<comment type="caution">
    <text evidence="18">The sequence shown here is derived from an EMBL/GenBank/DDBJ whole genome shotgun (WGS) entry which is preliminary data.</text>
</comment>
<comment type="cofactor">
    <cofactor evidence="1 13">
        <name>Mg(2+)</name>
        <dbReference type="ChEBI" id="CHEBI:18420"/>
    </cofactor>
</comment>
<feature type="binding site" evidence="13 14">
    <location>
        <position position="10"/>
    </location>
    <ligand>
        <name>ATP</name>
        <dbReference type="ChEBI" id="CHEBI:30616"/>
    </ligand>
</feature>
<gene>
    <name evidence="13" type="primary">ndk</name>
    <name evidence="18" type="ORF">J3E07_000008</name>
</gene>
<dbReference type="NCBIfam" id="NF011112">
    <property type="entry name" value="PRK14540.1"/>
    <property type="match status" value="1"/>
</dbReference>
<dbReference type="AlphaFoldDB" id="A0A8J7S321"/>
<feature type="binding site" evidence="13 14">
    <location>
        <position position="113"/>
    </location>
    <ligand>
        <name>ATP</name>
        <dbReference type="ChEBI" id="CHEBI:30616"/>
    </ligand>
</feature>
<dbReference type="Proteomes" id="UP000740329">
    <property type="component" value="Unassembled WGS sequence"/>
</dbReference>
<evidence type="ECO:0000256" key="8">
    <source>
        <dbReference type="ARBA" id="ARBA00022741"/>
    </source>
</evidence>
<evidence type="ECO:0000256" key="9">
    <source>
        <dbReference type="ARBA" id="ARBA00022777"/>
    </source>
</evidence>
<comment type="catalytic activity">
    <reaction evidence="13 16">
        <text>a 2'-deoxyribonucleoside 5'-diphosphate + ATP = a 2'-deoxyribonucleoside 5'-triphosphate + ADP</text>
        <dbReference type="Rhea" id="RHEA:44640"/>
        <dbReference type="ChEBI" id="CHEBI:30616"/>
        <dbReference type="ChEBI" id="CHEBI:61560"/>
        <dbReference type="ChEBI" id="CHEBI:73316"/>
        <dbReference type="ChEBI" id="CHEBI:456216"/>
        <dbReference type="EC" id="2.7.4.6"/>
    </reaction>
</comment>
<evidence type="ECO:0000256" key="12">
    <source>
        <dbReference type="ARBA" id="ARBA00023080"/>
    </source>
</evidence>
<evidence type="ECO:0000256" key="10">
    <source>
        <dbReference type="ARBA" id="ARBA00022840"/>
    </source>
</evidence>
<dbReference type="Pfam" id="PF00334">
    <property type="entry name" value="NDK"/>
    <property type="match status" value="1"/>
</dbReference>
<comment type="catalytic activity">
    <reaction evidence="13">
        <text>a ribonucleoside 5'-diphosphate + ATP = a ribonucleoside 5'-triphosphate + ADP</text>
        <dbReference type="Rhea" id="RHEA:18113"/>
        <dbReference type="ChEBI" id="CHEBI:30616"/>
        <dbReference type="ChEBI" id="CHEBI:57930"/>
        <dbReference type="ChEBI" id="CHEBI:61557"/>
        <dbReference type="ChEBI" id="CHEBI:456216"/>
        <dbReference type="EC" id="2.7.4.6"/>
    </reaction>
</comment>
<evidence type="ECO:0000256" key="16">
    <source>
        <dbReference type="RuleBase" id="RU004013"/>
    </source>
</evidence>